<feature type="compositionally biased region" description="Basic and acidic residues" evidence="1">
    <location>
        <begin position="170"/>
        <end position="186"/>
    </location>
</feature>
<dbReference type="AlphaFoldDB" id="I3T126"/>
<organism evidence="2">
    <name type="scientific">Lotus japonicus</name>
    <name type="common">Lotus corniculatus var. japonicus</name>
    <dbReference type="NCBI Taxonomy" id="34305"/>
    <lineage>
        <taxon>Eukaryota</taxon>
        <taxon>Viridiplantae</taxon>
        <taxon>Streptophyta</taxon>
        <taxon>Embryophyta</taxon>
        <taxon>Tracheophyta</taxon>
        <taxon>Spermatophyta</taxon>
        <taxon>Magnoliopsida</taxon>
        <taxon>eudicotyledons</taxon>
        <taxon>Gunneridae</taxon>
        <taxon>Pentapetalae</taxon>
        <taxon>rosids</taxon>
        <taxon>fabids</taxon>
        <taxon>Fabales</taxon>
        <taxon>Fabaceae</taxon>
        <taxon>Papilionoideae</taxon>
        <taxon>50 kb inversion clade</taxon>
        <taxon>NPAAA clade</taxon>
        <taxon>Hologalegina</taxon>
        <taxon>robinioid clade</taxon>
        <taxon>Loteae</taxon>
        <taxon>Lotus</taxon>
    </lineage>
</organism>
<feature type="compositionally biased region" description="Basic and acidic residues" evidence="1">
    <location>
        <begin position="88"/>
        <end position="100"/>
    </location>
</feature>
<name>I3T126_LOTJA</name>
<feature type="compositionally biased region" description="Basic residues" evidence="1">
    <location>
        <begin position="301"/>
        <end position="325"/>
    </location>
</feature>
<reference evidence="2" key="1">
    <citation type="submission" date="2012-05" db="EMBL/GenBank/DDBJ databases">
        <authorList>
            <person name="Krishnakumar V."/>
            <person name="Cheung F."/>
            <person name="Xiao Y."/>
            <person name="Chan A."/>
            <person name="Moskal W.A."/>
            <person name="Town C.D."/>
        </authorList>
    </citation>
    <scope>NUCLEOTIDE SEQUENCE</scope>
</reference>
<protein>
    <submittedName>
        <fullName evidence="2">Uncharacterized protein</fullName>
    </submittedName>
</protein>
<feature type="compositionally biased region" description="Basic and acidic residues" evidence="1">
    <location>
        <begin position="118"/>
        <end position="143"/>
    </location>
</feature>
<evidence type="ECO:0000313" key="2">
    <source>
        <dbReference type="EMBL" id="AFK46218.1"/>
    </source>
</evidence>
<feature type="region of interest" description="Disordered" evidence="1">
    <location>
        <begin position="73"/>
        <end position="325"/>
    </location>
</feature>
<dbReference type="EMBL" id="BT146424">
    <property type="protein sequence ID" value="AFK46218.1"/>
    <property type="molecule type" value="mRNA"/>
</dbReference>
<dbReference type="PANTHER" id="PTHR34684">
    <property type="entry name" value="OS08G0192200 PROTEIN"/>
    <property type="match status" value="1"/>
</dbReference>
<sequence length="325" mass="37227">MDLESENRLAAMLMREAAELRRQAEKEGVLAYLSKPNVRNRPNSRFLTATVLGVQQSNRVVEVNEMWRVRQKEKELDERVRGTSSDKSSGDRSHRDDKTSRSSIGNSTRTSASCSSKRQFEMEVKDTSKDKNSSDRSHRDSKLLGRTGRHAVIDESTSASASCLNKRGHEHPPEGLKDEELEEFLHSRTKRGRGAVGPRMDETGPYLPPHTDGEFLHSRTKRGRGAVGPRMDETGPYLPPHTDGEPSTSPDARERRRVIYGPEMPSSLKLYESSEEETDEDRRRKSKKSRSSCSDKEHFEKRKSKKKSKHKKKKRDEKRSKHHHR</sequence>
<feature type="compositionally biased region" description="Polar residues" evidence="1">
    <location>
        <begin position="101"/>
        <end position="117"/>
    </location>
</feature>
<accession>I3T126</accession>
<evidence type="ECO:0000256" key="1">
    <source>
        <dbReference type="SAM" id="MobiDB-lite"/>
    </source>
</evidence>
<dbReference type="PANTHER" id="PTHR34684:SF1">
    <property type="entry name" value="OS08G0192200 PROTEIN"/>
    <property type="match status" value="1"/>
</dbReference>
<proteinExistence type="evidence at transcript level"/>